<sequence length="94" mass="10489">MCDFTQYVYLNREASDPESILQTQPSDLLSFGCKMVSQLTGIMVSIASNAQKAQRSALSSYGNQTERTGAWLHLPGDITLTETIYILRFRPKIA</sequence>
<name>A0A8J2VV40_9NEOP</name>
<organism evidence="1 2">
    <name type="scientific">Danaus chrysippus</name>
    <name type="common">African queen</name>
    <dbReference type="NCBI Taxonomy" id="151541"/>
    <lineage>
        <taxon>Eukaryota</taxon>
        <taxon>Metazoa</taxon>
        <taxon>Ecdysozoa</taxon>
        <taxon>Arthropoda</taxon>
        <taxon>Hexapoda</taxon>
        <taxon>Insecta</taxon>
        <taxon>Pterygota</taxon>
        <taxon>Neoptera</taxon>
        <taxon>Endopterygota</taxon>
        <taxon>Lepidoptera</taxon>
        <taxon>Glossata</taxon>
        <taxon>Ditrysia</taxon>
        <taxon>Papilionoidea</taxon>
        <taxon>Nymphalidae</taxon>
        <taxon>Danainae</taxon>
        <taxon>Danaini</taxon>
        <taxon>Danaina</taxon>
        <taxon>Danaus</taxon>
        <taxon>Anosia</taxon>
    </lineage>
</organism>
<evidence type="ECO:0000313" key="1">
    <source>
        <dbReference type="EMBL" id="CAG9578119.1"/>
    </source>
</evidence>
<gene>
    <name evidence="1" type="ORF">DCHRY22_LOCUS12606</name>
</gene>
<comment type="caution">
    <text evidence="1">The sequence shown here is derived from an EMBL/GenBank/DDBJ whole genome shotgun (WGS) entry which is preliminary data.</text>
</comment>
<dbReference type="Proteomes" id="UP000789524">
    <property type="component" value="Unassembled WGS sequence"/>
</dbReference>
<proteinExistence type="predicted"/>
<dbReference type="EMBL" id="CAKASE010000077">
    <property type="protein sequence ID" value="CAG9578119.1"/>
    <property type="molecule type" value="Genomic_DNA"/>
</dbReference>
<keyword evidence="2" id="KW-1185">Reference proteome</keyword>
<evidence type="ECO:0000313" key="2">
    <source>
        <dbReference type="Proteomes" id="UP000789524"/>
    </source>
</evidence>
<protein>
    <submittedName>
        <fullName evidence="1">(African queen) hypothetical protein</fullName>
    </submittedName>
</protein>
<accession>A0A8J2VV40</accession>
<reference evidence="1" key="1">
    <citation type="submission" date="2021-09" db="EMBL/GenBank/DDBJ databases">
        <authorList>
            <person name="Martin H S."/>
        </authorList>
    </citation>
    <scope>NUCLEOTIDE SEQUENCE</scope>
</reference>
<dbReference type="AlphaFoldDB" id="A0A8J2VV40"/>